<feature type="region of interest" description="Disordered" evidence="1">
    <location>
        <begin position="137"/>
        <end position="195"/>
    </location>
</feature>
<evidence type="ECO:0000256" key="1">
    <source>
        <dbReference type="SAM" id="MobiDB-lite"/>
    </source>
</evidence>
<accession>A0A067S550</accession>
<feature type="compositionally biased region" description="Basic and acidic residues" evidence="1">
    <location>
        <begin position="164"/>
        <end position="174"/>
    </location>
</feature>
<feature type="region of interest" description="Disordered" evidence="1">
    <location>
        <begin position="220"/>
        <end position="276"/>
    </location>
</feature>
<dbReference type="HOGENOM" id="CLU_760856_0_0_1"/>
<evidence type="ECO:0000313" key="2">
    <source>
        <dbReference type="EMBL" id="KDR64997.1"/>
    </source>
</evidence>
<proteinExistence type="predicted"/>
<keyword evidence="3" id="KW-1185">Reference proteome</keyword>
<organism evidence="2 3">
    <name type="scientific">Galerina marginata (strain CBS 339.88)</name>
    <dbReference type="NCBI Taxonomy" id="685588"/>
    <lineage>
        <taxon>Eukaryota</taxon>
        <taxon>Fungi</taxon>
        <taxon>Dikarya</taxon>
        <taxon>Basidiomycota</taxon>
        <taxon>Agaricomycotina</taxon>
        <taxon>Agaricomycetes</taxon>
        <taxon>Agaricomycetidae</taxon>
        <taxon>Agaricales</taxon>
        <taxon>Agaricineae</taxon>
        <taxon>Strophariaceae</taxon>
        <taxon>Galerina</taxon>
    </lineage>
</organism>
<reference evidence="3" key="1">
    <citation type="journal article" date="2014" name="Proc. Natl. Acad. Sci. U.S.A.">
        <title>Extensive sampling of basidiomycete genomes demonstrates inadequacy of the white-rot/brown-rot paradigm for wood decay fungi.</title>
        <authorList>
            <person name="Riley R."/>
            <person name="Salamov A.A."/>
            <person name="Brown D.W."/>
            <person name="Nagy L.G."/>
            <person name="Floudas D."/>
            <person name="Held B.W."/>
            <person name="Levasseur A."/>
            <person name="Lombard V."/>
            <person name="Morin E."/>
            <person name="Otillar R."/>
            <person name="Lindquist E.A."/>
            <person name="Sun H."/>
            <person name="LaButti K.M."/>
            <person name="Schmutz J."/>
            <person name="Jabbour D."/>
            <person name="Luo H."/>
            <person name="Baker S.E."/>
            <person name="Pisabarro A.G."/>
            <person name="Walton J.D."/>
            <person name="Blanchette R.A."/>
            <person name="Henrissat B."/>
            <person name="Martin F."/>
            <person name="Cullen D."/>
            <person name="Hibbett D.S."/>
            <person name="Grigoriev I.V."/>
        </authorList>
    </citation>
    <scope>NUCLEOTIDE SEQUENCE [LARGE SCALE GENOMIC DNA]</scope>
    <source>
        <strain evidence="3">CBS 339.88</strain>
    </source>
</reference>
<evidence type="ECO:0000313" key="3">
    <source>
        <dbReference type="Proteomes" id="UP000027222"/>
    </source>
</evidence>
<dbReference type="EMBL" id="KL142597">
    <property type="protein sequence ID" value="KDR64997.1"/>
    <property type="molecule type" value="Genomic_DNA"/>
</dbReference>
<dbReference type="AlphaFoldDB" id="A0A067S550"/>
<gene>
    <name evidence="2" type="ORF">GALMADRAFT_149088</name>
</gene>
<protein>
    <submittedName>
        <fullName evidence="2">Uncharacterized protein</fullName>
    </submittedName>
</protein>
<dbReference type="Proteomes" id="UP000027222">
    <property type="component" value="Unassembled WGS sequence"/>
</dbReference>
<feature type="compositionally biased region" description="Polar residues" evidence="1">
    <location>
        <begin position="148"/>
        <end position="162"/>
    </location>
</feature>
<name>A0A067S550_GALM3</name>
<sequence length="364" mass="39692">MEGTLDFTDQVIVPPRVEAACNAIWNAIQPLLESITVVPQSLLGRGAALEVLTEQHGNLTFLGQVYNPQDTVEPFNVRRLRNWVYHLVSRLPRTQRGLFMSLLPSSHPSLFSPDASDLYPMELVEFDVLYDCRPTIREPSPLPMDPAESTSAPQSLGSVDSNANEEHGSEDIPRSSKRPRIGPPSPSLKLDSMTLITPNVRSTRAARNAALAAAVPVFDDPTDADFIPPLPQPASKAKSQSKSKSKSDSRSSSKQKKSVGVSAKTRTSASPPVRTIQEASVVRHLNRQAALNTNPGTPITETRPVNVEQLSFDDVKRLAADHRQVSGLPGLRPQELHIPRASSAMRAMLQVQAHALRLPAEAAR</sequence>